<keyword evidence="2" id="KW-1185">Reference proteome</keyword>
<gene>
    <name evidence="1" type="ORF">DPMN_161743</name>
</gene>
<comment type="caution">
    <text evidence="1">The sequence shown here is derived from an EMBL/GenBank/DDBJ whole genome shotgun (WGS) entry which is preliminary data.</text>
</comment>
<accession>A0A9D4EQZ5</accession>
<evidence type="ECO:0000313" key="1">
    <source>
        <dbReference type="EMBL" id="KAH3783793.1"/>
    </source>
</evidence>
<reference evidence="1" key="1">
    <citation type="journal article" date="2019" name="bioRxiv">
        <title>The Genome of the Zebra Mussel, Dreissena polymorpha: A Resource for Invasive Species Research.</title>
        <authorList>
            <person name="McCartney M.A."/>
            <person name="Auch B."/>
            <person name="Kono T."/>
            <person name="Mallez S."/>
            <person name="Zhang Y."/>
            <person name="Obille A."/>
            <person name="Becker A."/>
            <person name="Abrahante J.E."/>
            <person name="Garbe J."/>
            <person name="Badalamenti J.P."/>
            <person name="Herman A."/>
            <person name="Mangelson H."/>
            <person name="Liachko I."/>
            <person name="Sullivan S."/>
            <person name="Sone E.D."/>
            <person name="Koren S."/>
            <person name="Silverstein K.A.T."/>
            <person name="Beckman K.B."/>
            <person name="Gohl D.M."/>
        </authorList>
    </citation>
    <scope>NUCLEOTIDE SEQUENCE</scope>
    <source>
        <strain evidence="1">Duluth1</strain>
        <tissue evidence="1">Whole animal</tissue>
    </source>
</reference>
<dbReference type="AlphaFoldDB" id="A0A9D4EQZ5"/>
<dbReference type="Proteomes" id="UP000828390">
    <property type="component" value="Unassembled WGS sequence"/>
</dbReference>
<evidence type="ECO:0008006" key="3">
    <source>
        <dbReference type="Google" id="ProtNLM"/>
    </source>
</evidence>
<name>A0A9D4EQZ5_DREPO</name>
<proteinExistence type="predicted"/>
<protein>
    <recommendedName>
        <fullName evidence="3">Nuclease HARBI1</fullName>
    </recommendedName>
</protein>
<dbReference type="EMBL" id="JAIWYP010000008">
    <property type="protein sequence ID" value="KAH3783793.1"/>
    <property type="molecule type" value="Genomic_DNA"/>
</dbReference>
<organism evidence="1 2">
    <name type="scientific">Dreissena polymorpha</name>
    <name type="common">Zebra mussel</name>
    <name type="synonym">Mytilus polymorpha</name>
    <dbReference type="NCBI Taxonomy" id="45954"/>
    <lineage>
        <taxon>Eukaryota</taxon>
        <taxon>Metazoa</taxon>
        <taxon>Spiralia</taxon>
        <taxon>Lophotrochozoa</taxon>
        <taxon>Mollusca</taxon>
        <taxon>Bivalvia</taxon>
        <taxon>Autobranchia</taxon>
        <taxon>Heteroconchia</taxon>
        <taxon>Euheterodonta</taxon>
        <taxon>Imparidentia</taxon>
        <taxon>Neoheterodontei</taxon>
        <taxon>Myida</taxon>
        <taxon>Dreissenoidea</taxon>
        <taxon>Dreissenidae</taxon>
        <taxon>Dreissena</taxon>
    </lineage>
</organism>
<sequence length="211" mass="23663">MEVYRRYRFIPATILTLLNLVADSLDFGTLRNSPLLPIQQLCIFLRAMATGSFQLVVGDTVRVSQPSVSRCCRRVGRAIARLARRYVRFPDREECKTLKSRFQSIAGDVSRVEVAELKKSDTDSRTLSQAAAAFRQSRLYGSHIPRESSKSYTDRAHSVRLQQHSVRADCMGLTYPESLTKIDLGRQRRESSIEAANTVELPKLGPCGVGV</sequence>
<evidence type="ECO:0000313" key="2">
    <source>
        <dbReference type="Proteomes" id="UP000828390"/>
    </source>
</evidence>
<reference evidence="1" key="2">
    <citation type="submission" date="2020-11" db="EMBL/GenBank/DDBJ databases">
        <authorList>
            <person name="McCartney M.A."/>
            <person name="Auch B."/>
            <person name="Kono T."/>
            <person name="Mallez S."/>
            <person name="Becker A."/>
            <person name="Gohl D.M."/>
            <person name="Silverstein K.A.T."/>
            <person name="Koren S."/>
            <person name="Bechman K.B."/>
            <person name="Herman A."/>
            <person name="Abrahante J.E."/>
            <person name="Garbe J."/>
        </authorList>
    </citation>
    <scope>NUCLEOTIDE SEQUENCE</scope>
    <source>
        <strain evidence="1">Duluth1</strain>
        <tissue evidence="1">Whole animal</tissue>
    </source>
</reference>